<feature type="compositionally biased region" description="Basic and acidic residues" evidence="1">
    <location>
        <begin position="29"/>
        <end position="40"/>
    </location>
</feature>
<dbReference type="OrthoDB" id="3555317at2759"/>
<dbReference type="Gene3D" id="1.20.5.170">
    <property type="match status" value="1"/>
</dbReference>
<dbReference type="InterPro" id="IPR046347">
    <property type="entry name" value="bZIP_sf"/>
</dbReference>
<evidence type="ECO:0000313" key="3">
    <source>
        <dbReference type="EMBL" id="KAG9253183.1"/>
    </source>
</evidence>
<dbReference type="AlphaFoldDB" id="A0A9P8CN69"/>
<feature type="region of interest" description="Disordered" evidence="1">
    <location>
        <begin position="1"/>
        <end position="40"/>
    </location>
</feature>
<feature type="domain" description="BZIP" evidence="2">
    <location>
        <begin position="18"/>
        <end position="32"/>
    </location>
</feature>
<dbReference type="SUPFAM" id="SSF57959">
    <property type="entry name" value="Leucine zipper domain"/>
    <property type="match status" value="1"/>
</dbReference>
<evidence type="ECO:0000313" key="4">
    <source>
        <dbReference type="Proteomes" id="UP000887229"/>
    </source>
</evidence>
<keyword evidence="4" id="KW-1185">Reference proteome</keyword>
<dbReference type="Proteomes" id="UP000887229">
    <property type="component" value="Unassembled WGS sequence"/>
</dbReference>
<evidence type="ECO:0000256" key="1">
    <source>
        <dbReference type="SAM" id="MobiDB-lite"/>
    </source>
</evidence>
<organism evidence="3 4">
    <name type="scientific">Emericellopsis atlantica</name>
    <dbReference type="NCBI Taxonomy" id="2614577"/>
    <lineage>
        <taxon>Eukaryota</taxon>
        <taxon>Fungi</taxon>
        <taxon>Dikarya</taxon>
        <taxon>Ascomycota</taxon>
        <taxon>Pezizomycotina</taxon>
        <taxon>Sordariomycetes</taxon>
        <taxon>Hypocreomycetidae</taxon>
        <taxon>Hypocreales</taxon>
        <taxon>Bionectriaceae</taxon>
        <taxon>Emericellopsis</taxon>
    </lineage>
</organism>
<gene>
    <name evidence="3" type="ORF">F5Z01DRAFT_155314</name>
</gene>
<dbReference type="GO" id="GO:0003700">
    <property type="term" value="F:DNA-binding transcription factor activity"/>
    <property type="evidence" value="ECO:0007669"/>
    <property type="project" value="InterPro"/>
</dbReference>
<reference evidence="3" key="1">
    <citation type="journal article" date="2021" name="IMA Fungus">
        <title>Genomic characterization of three marine fungi, including Emericellopsis atlantica sp. nov. with signatures of a generalist lifestyle and marine biomass degradation.</title>
        <authorList>
            <person name="Hagestad O.C."/>
            <person name="Hou L."/>
            <person name="Andersen J.H."/>
            <person name="Hansen E.H."/>
            <person name="Altermark B."/>
            <person name="Li C."/>
            <person name="Kuhnert E."/>
            <person name="Cox R.J."/>
            <person name="Crous P.W."/>
            <person name="Spatafora J.W."/>
            <person name="Lail K."/>
            <person name="Amirebrahimi M."/>
            <person name="Lipzen A."/>
            <person name="Pangilinan J."/>
            <person name="Andreopoulos W."/>
            <person name="Hayes R.D."/>
            <person name="Ng V."/>
            <person name="Grigoriev I.V."/>
            <person name="Jackson S.A."/>
            <person name="Sutton T.D.S."/>
            <person name="Dobson A.D.W."/>
            <person name="Rama T."/>
        </authorList>
    </citation>
    <scope>NUCLEOTIDE SEQUENCE</scope>
    <source>
        <strain evidence="3">TS7</strain>
    </source>
</reference>
<dbReference type="GeneID" id="70288655"/>
<dbReference type="InterPro" id="IPR004827">
    <property type="entry name" value="bZIP"/>
</dbReference>
<name>A0A9P8CN69_9HYPO</name>
<feature type="compositionally biased region" description="Basic and acidic residues" evidence="1">
    <location>
        <begin position="8"/>
        <end position="17"/>
    </location>
</feature>
<protein>
    <recommendedName>
        <fullName evidence="2">BZIP domain-containing protein</fullName>
    </recommendedName>
</protein>
<dbReference type="EMBL" id="MU251258">
    <property type="protein sequence ID" value="KAG9253183.1"/>
    <property type="molecule type" value="Genomic_DNA"/>
</dbReference>
<dbReference type="PANTHER" id="PTHR40618:SF1">
    <property type="entry name" value="B-ZIP TRANSCRIPTION FACTOR (EUROFUNG)"/>
    <property type="match status" value="1"/>
</dbReference>
<comment type="caution">
    <text evidence="3">The sequence shown here is derived from an EMBL/GenBank/DDBJ whole genome shotgun (WGS) entry which is preliminary data.</text>
</comment>
<dbReference type="CDD" id="cd14686">
    <property type="entry name" value="bZIP"/>
    <property type="match status" value="1"/>
</dbReference>
<evidence type="ECO:0000259" key="2">
    <source>
        <dbReference type="PROSITE" id="PS00036"/>
    </source>
</evidence>
<sequence length="355" mass="39490">MGRKIQRRQSEDPIAKARRERNRQAQIECRQRRQRTEKAQQDRIYQLEEAVDQLSGIIVTICDDLLGVDQVDQVVAQASLVARLEQSIRQAVSLSKSVMDADEPPATVQDPSEKDKVLSPTVEVTSISDVKPTVSPITPNDYETPLDADPSWLPTLHSHKWSQYNVSDSGIPFDLIAPFIQNLSPPTDWSSSASEDEEPFAVRLVEVTMARACLLLTGQIQASPRKMEYIFGATLRRCTREDLLRRIQRVLGPARAEILRPAGINWKVSPFGNAQQHAATSYRHQTGGRPDSRGMLTAMEVAALLEEIGACFDSTQMDSSRLATILASTAICMDFGPAYPRHTIDKAIQASLLRV</sequence>
<accession>A0A9P8CN69</accession>
<proteinExistence type="predicted"/>
<dbReference type="PANTHER" id="PTHR40618">
    <property type="entry name" value="B-ZIP TRANSCRIPTION FACTOR (EUROFUNG)-RELATED"/>
    <property type="match status" value="1"/>
</dbReference>
<dbReference type="RefSeq" id="XP_046117107.1">
    <property type="nucleotide sequence ID" value="XM_046257752.1"/>
</dbReference>
<feature type="region of interest" description="Disordered" evidence="1">
    <location>
        <begin position="100"/>
        <end position="122"/>
    </location>
</feature>
<dbReference type="PROSITE" id="PS00036">
    <property type="entry name" value="BZIP_BASIC"/>
    <property type="match status" value="1"/>
</dbReference>